<dbReference type="EMBL" id="MCWU01000004">
    <property type="protein sequence ID" value="PMJ70686.1"/>
    <property type="molecule type" value="Genomic_DNA"/>
</dbReference>
<feature type="transmembrane region" description="Helical" evidence="5">
    <location>
        <begin position="253"/>
        <end position="272"/>
    </location>
</feature>
<feature type="domain" description="EamA" evidence="6">
    <location>
        <begin position="159"/>
        <end position="292"/>
    </location>
</feature>
<sequence>MTSTINISMNARVWAMLILLSMLWGGSFFFVGVVVTDLPPLTIVALRVGIAAITLWIIALMIGLRPPKELRVWGAFLGMGLLNNVVPFALIVWGQTQIASGLASILNAATPIFAVVVAGILLSDERVTPLKLVGVGIGFVGVVVMIGLPALSGGGSLIAQLAIIAAALSYAFSGVYGRRFKAMGINPIITAAGQVTASTMVLTPVALMVDGPLDVVAMSGDTWAAIAGLAVLSTAVAYVLYFKILELAGATNVLLVTLLVPVSAILLGSLFLNESLEVIHFVGMLLIAIGLSAIDGRLWRRIKLAKV</sequence>
<evidence type="ECO:0000256" key="4">
    <source>
        <dbReference type="ARBA" id="ARBA00023136"/>
    </source>
</evidence>
<feature type="transmembrane region" description="Helical" evidence="5">
    <location>
        <begin position="278"/>
        <end position="299"/>
    </location>
</feature>
<accession>A0A2N7FN07</accession>
<protein>
    <submittedName>
        <fullName evidence="7">ABC transporter permease</fullName>
    </submittedName>
</protein>
<dbReference type="Pfam" id="PF00892">
    <property type="entry name" value="EamA"/>
    <property type="match status" value="2"/>
</dbReference>
<dbReference type="AlphaFoldDB" id="A0A2N7FN07"/>
<feature type="transmembrane region" description="Helical" evidence="5">
    <location>
        <begin position="12"/>
        <end position="35"/>
    </location>
</feature>
<evidence type="ECO:0000256" key="2">
    <source>
        <dbReference type="ARBA" id="ARBA00022692"/>
    </source>
</evidence>
<evidence type="ECO:0000256" key="3">
    <source>
        <dbReference type="ARBA" id="ARBA00022989"/>
    </source>
</evidence>
<feature type="transmembrane region" description="Helical" evidence="5">
    <location>
        <begin position="157"/>
        <end position="176"/>
    </location>
</feature>
<name>A0A2N7FN07_VIBSP</name>
<feature type="transmembrane region" description="Helical" evidence="5">
    <location>
        <begin position="72"/>
        <end position="93"/>
    </location>
</feature>
<dbReference type="Proteomes" id="UP000235330">
    <property type="component" value="Unassembled WGS sequence"/>
</dbReference>
<feature type="transmembrane region" description="Helical" evidence="5">
    <location>
        <begin position="188"/>
        <end position="209"/>
    </location>
</feature>
<evidence type="ECO:0000256" key="1">
    <source>
        <dbReference type="ARBA" id="ARBA00004141"/>
    </source>
</evidence>
<evidence type="ECO:0000313" key="7">
    <source>
        <dbReference type="EMBL" id="PMJ70686.1"/>
    </source>
</evidence>
<dbReference type="SUPFAM" id="SSF103481">
    <property type="entry name" value="Multidrug resistance efflux transporter EmrE"/>
    <property type="match status" value="2"/>
</dbReference>
<evidence type="ECO:0000259" key="6">
    <source>
        <dbReference type="Pfam" id="PF00892"/>
    </source>
</evidence>
<feature type="transmembrane region" description="Helical" evidence="5">
    <location>
        <begin position="41"/>
        <end position="60"/>
    </location>
</feature>
<dbReference type="RefSeq" id="WP_102515220.1">
    <property type="nucleotide sequence ID" value="NZ_CAWNSM010000004.1"/>
</dbReference>
<dbReference type="InterPro" id="IPR000620">
    <property type="entry name" value="EamA_dom"/>
</dbReference>
<keyword evidence="3 5" id="KW-1133">Transmembrane helix</keyword>
<gene>
    <name evidence="7" type="ORF">BCU17_09990</name>
</gene>
<dbReference type="InterPro" id="IPR050638">
    <property type="entry name" value="AA-Vitamin_Transporters"/>
</dbReference>
<reference evidence="8" key="1">
    <citation type="submission" date="2016-07" db="EMBL/GenBank/DDBJ databases">
        <title>Nontailed viruses are major unrecognized killers of bacteria in the ocean.</title>
        <authorList>
            <person name="Kauffman K."/>
            <person name="Hussain F."/>
            <person name="Yang J."/>
            <person name="Arevalo P."/>
            <person name="Brown J."/>
            <person name="Cutler M."/>
            <person name="Kelly L."/>
            <person name="Polz M.F."/>
        </authorList>
    </citation>
    <scope>NUCLEOTIDE SEQUENCE [LARGE SCALE GENOMIC DNA]</scope>
    <source>
        <strain evidence="8">10N.261.55.E11</strain>
    </source>
</reference>
<feature type="transmembrane region" description="Helical" evidence="5">
    <location>
        <begin position="130"/>
        <end position="151"/>
    </location>
</feature>
<dbReference type="GO" id="GO:0016020">
    <property type="term" value="C:membrane"/>
    <property type="evidence" value="ECO:0007669"/>
    <property type="project" value="UniProtKB-SubCell"/>
</dbReference>
<dbReference type="InterPro" id="IPR037185">
    <property type="entry name" value="EmrE-like"/>
</dbReference>
<organism evidence="7 8">
    <name type="scientific">Vibrio splendidus</name>
    <dbReference type="NCBI Taxonomy" id="29497"/>
    <lineage>
        <taxon>Bacteria</taxon>
        <taxon>Pseudomonadati</taxon>
        <taxon>Pseudomonadota</taxon>
        <taxon>Gammaproteobacteria</taxon>
        <taxon>Vibrionales</taxon>
        <taxon>Vibrionaceae</taxon>
        <taxon>Vibrio</taxon>
    </lineage>
</organism>
<dbReference type="PANTHER" id="PTHR32322:SF9">
    <property type="entry name" value="AMINO-ACID METABOLITE EFFLUX PUMP-RELATED"/>
    <property type="match status" value="1"/>
</dbReference>
<proteinExistence type="predicted"/>
<comment type="subcellular location">
    <subcellularLocation>
        <location evidence="1">Membrane</location>
        <topology evidence="1">Multi-pass membrane protein</topology>
    </subcellularLocation>
</comment>
<evidence type="ECO:0000256" key="5">
    <source>
        <dbReference type="SAM" id="Phobius"/>
    </source>
</evidence>
<feature type="domain" description="EamA" evidence="6">
    <location>
        <begin position="15"/>
        <end position="146"/>
    </location>
</feature>
<keyword evidence="4 5" id="KW-0472">Membrane</keyword>
<feature type="transmembrane region" description="Helical" evidence="5">
    <location>
        <begin position="221"/>
        <end position="241"/>
    </location>
</feature>
<evidence type="ECO:0000313" key="8">
    <source>
        <dbReference type="Proteomes" id="UP000235330"/>
    </source>
</evidence>
<dbReference type="PANTHER" id="PTHR32322">
    <property type="entry name" value="INNER MEMBRANE TRANSPORTER"/>
    <property type="match status" value="1"/>
</dbReference>
<keyword evidence="2 5" id="KW-0812">Transmembrane</keyword>
<comment type="caution">
    <text evidence="7">The sequence shown here is derived from an EMBL/GenBank/DDBJ whole genome shotgun (WGS) entry which is preliminary data.</text>
</comment>
<feature type="transmembrane region" description="Helical" evidence="5">
    <location>
        <begin position="99"/>
        <end position="123"/>
    </location>
</feature>